<protein>
    <recommendedName>
        <fullName evidence="4">Secreted protein</fullName>
    </recommendedName>
</protein>
<keyword evidence="1" id="KW-1133">Transmembrane helix</keyword>
<evidence type="ECO:0000256" key="2">
    <source>
        <dbReference type="SAM" id="SignalP"/>
    </source>
</evidence>
<dbReference type="EMBL" id="GIFC01009075">
    <property type="protein sequence ID" value="MXU91158.1"/>
    <property type="molecule type" value="Transcribed_RNA"/>
</dbReference>
<sequence length="120" mass="13786">MSVPSFILYVFLWKVFVPRAAATPPGCRARTRCRPLLSRFVGRCFFLSVILRPSPPFLVAFFYFLVFRFKTSADRAKTCFSSLPVFFSFNFRTSVFTALRFGRHVSGSRSVTRLCRGYGN</sequence>
<feature type="signal peptide" evidence="2">
    <location>
        <begin position="1"/>
        <end position="22"/>
    </location>
</feature>
<accession>A0A6B0UP40</accession>
<organism evidence="3">
    <name type="scientific">Ixodes ricinus</name>
    <name type="common">Common tick</name>
    <name type="synonym">Acarus ricinus</name>
    <dbReference type="NCBI Taxonomy" id="34613"/>
    <lineage>
        <taxon>Eukaryota</taxon>
        <taxon>Metazoa</taxon>
        <taxon>Ecdysozoa</taxon>
        <taxon>Arthropoda</taxon>
        <taxon>Chelicerata</taxon>
        <taxon>Arachnida</taxon>
        <taxon>Acari</taxon>
        <taxon>Parasitiformes</taxon>
        <taxon>Ixodida</taxon>
        <taxon>Ixodoidea</taxon>
        <taxon>Ixodidae</taxon>
        <taxon>Ixodinae</taxon>
        <taxon>Ixodes</taxon>
    </lineage>
</organism>
<evidence type="ECO:0008006" key="4">
    <source>
        <dbReference type="Google" id="ProtNLM"/>
    </source>
</evidence>
<keyword evidence="1" id="KW-0472">Membrane</keyword>
<name>A0A6B0UP40_IXORI</name>
<keyword evidence="2" id="KW-0732">Signal</keyword>
<feature type="transmembrane region" description="Helical" evidence="1">
    <location>
        <begin position="45"/>
        <end position="67"/>
    </location>
</feature>
<keyword evidence="1" id="KW-0812">Transmembrane</keyword>
<feature type="chain" id="PRO_5025378301" description="Secreted protein" evidence="2">
    <location>
        <begin position="23"/>
        <end position="120"/>
    </location>
</feature>
<proteinExistence type="predicted"/>
<reference evidence="3" key="1">
    <citation type="submission" date="2019-12" db="EMBL/GenBank/DDBJ databases">
        <title>An insight into the sialome of adult female Ixodes ricinus ticks feeding for 6 days.</title>
        <authorList>
            <person name="Perner J."/>
            <person name="Ribeiro J.M.C."/>
        </authorList>
    </citation>
    <scope>NUCLEOTIDE SEQUENCE</scope>
    <source>
        <strain evidence="3">Semi-engorged</strain>
        <tissue evidence="3">Salivary glands</tissue>
    </source>
</reference>
<dbReference type="AlphaFoldDB" id="A0A6B0UP40"/>
<evidence type="ECO:0000256" key="1">
    <source>
        <dbReference type="SAM" id="Phobius"/>
    </source>
</evidence>
<evidence type="ECO:0000313" key="3">
    <source>
        <dbReference type="EMBL" id="MXU91158.1"/>
    </source>
</evidence>